<proteinExistence type="predicted"/>
<accession>A0A6L2Q3K8</accession>
<sequence length="57" mass="6624">MLQVPGKQMRPKLIHGFNYWLKVPTDEGTEVKDIVQEFHNSSPLDTDIAAYFEENMD</sequence>
<dbReference type="InParanoid" id="A0A6L2Q3K8"/>
<name>A0A6L2Q3K8_COPFO</name>
<keyword evidence="2" id="KW-1185">Reference proteome</keyword>
<reference evidence="2" key="1">
    <citation type="submission" date="2020-01" db="EMBL/GenBank/DDBJ databases">
        <title>Draft genome sequence of the Termite Coptotermes fromosanus.</title>
        <authorList>
            <person name="Itakura S."/>
            <person name="Yosikawa Y."/>
            <person name="Umezawa K."/>
        </authorList>
    </citation>
    <scope>NUCLEOTIDE SEQUENCE [LARGE SCALE GENOMIC DNA]</scope>
</reference>
<dbReference type="AlphaFoldDB" id="A0A6L2Q3K8"/>
<dbReference type="Proteomes" id="UP000502823">
    <property type="component" value="Unassembled WGS sequence"/>
</dbReference>
<dbReference type="EMBL" id="BLKM01000905">
    <property type="protein sequence ID" value="GFG39493.1"/>
    <property type="molecule type" value="Genomic_DNA"/>
</dbReference>
<protein>
    <submittedName>
        <fullName evidence="1">Uncharacterized protein</fullName>
    </submittedName>
</protein>
<dbReference type="OrthoDB" id="6921389at2759"/>
<evidence type="ECO:0000313" key="2">
    <source>
        <dbReference type="Proteomes" id="UP000502823"/>
    </source>
</evidence>
<evidence type="ECO:0000313" key="1">
    <source>
        <dbReference type="EMBL" id="GFG39493.1"/>
    </source>
</evidence>
<comment type="caution">
    <text evidence="1">The sequence shown here is derived from an EMBL/GenBank/DDBJ whole genome shotgun (WGS) entry which is preliminary data.</text>
</comment>
<organism evidence="1 2">
    <name type="scientific">Coptotermes formosanus</name>
    <name type="common">Formosan subterranean termite</name>
    <dbReference type="NCBI Taxonomy" id="36987"/>
    <lineage>
        <taxon>Eukaryota</taxon>
        <taxon>Metazoa</taxon>
        <taxon>Ecdysozoa</taxon>
        <taxon>Arthropoda</taxon>
        <taxon>Hexapoda</taxon>
        <taxon>Insecta</taxon>
        <taxon>Pterygota</taxon>
        <taxon>Neoptera</taxon>
        <taxon>Polyneoptera</taxon>
        <taxon>Dictyoptera</taxon>
        <taxon>Blattodea</taxon>
        <taxon>Blattoidea</taxon>
        <taxon>Termitoidae</taxon>
        <taxon>Rhinotermitidae</taxon>
        <taxon>Coptotermes</taxon>
    </lineage>
</organism>
<gene>
    <name evidence="1" type="ORF">Cfor_00488</name>
</gene>